<keyword evidence="5" id="KW-0812">Transmembrane</keyword>
<reference evidence="6 7" key="1">
    <citation type="submission" date="2022-10" db="EMBL/GenBank/DDBJ databases">
        <title>Draft genome assembly of moderately radiation resistant bacterium Metabacillus halosaccharovorans.</title>
        <authorList>
            <person name="Pal S."/>
            <person name="Gopinathan A."/>
        </authorList>
    </citation>
    <scope>NUCLEOTIDE SEQUENCE [LARGE SCALE GENOMIC DNA]</scope>
    <source>
        <strain evidence="6 7">VITHBRA001</strain>
    </source>
</reference>
<keyword evidence="7" id="KW-1185">Reference proteome</keyword>
<accession>A0ABT3DLT2</accession>
<dbReference type="InterPro" id="IPR004995">
    <property type="entry name" value="Spore_Ger"/>
</dbReference>
<proteinExistence type="inferred from homology"/>
<dbReference type="Pfam" id="PF03323">
    <property type="entry name" value="GerA"/>
    <property type="match status" value="1"/>
</dbReference>
<protein>
    <submittedName>
        <fullName evidence="6">Spore germination protein</fullName>
    </submittedName>
</protein>
<keyword evidence="3 4" id="KW-0472">Membrane</keyword>
<evidence type="ECO:0000256" key="5">
    <source>
        <dbReference type="SAM" id="Phobius"/>
    </source>
</evidence>
<feature type="transmembrane region" description="Helical" evidence="5">
    <location>
        <begin position="289"/>
        <end position="310"/>
    </location>
</feature>
<evidence type="ECO:0000313" key="6">
    <source>
        <dbReference type="EMBL" id="MCV9888011.1"/>
    </source>
</evidence>
<comment type="subcellular location">
    <subcellularLocation>
        <location evidence="4">Cell membrane</location>
    </subcellularLocation>
    <subcellularLocation>
        <location evidence="1">Membrane</location>
        <topology evidence="1">Multi-pass membrane protein</topology>
    </subcellularLocation>
</comment>
<feature type="transmembrane region" description="Helical" evidence="5">
    <location>
        <begin position="383"/>
        <end position="400"/>
    </location>
</feature>
<evidence type="ECO:0000256" key="1">
    <source>
        <dbReference type="ARBA" id="ARBA00004141"/>
    </source>
</evidence>
<feature type="transmembrane region" description="Helical" evidence="5">
    <location>
        <begin position="412"/>
        <end position="438"/>
    </location>
</feature>
<keyword evidence="5" id="KW-1133">Transmembrane helix</keyword>
<gene>
    <name evidence="6" type="ORF">OIH86_20395</name>
</gene>
<feature type="transmembrane region" description="Helical" evidence="5">
    <location>
        <begin position="360"/>
        <end position="377"/>
    </location>
</feature>
<feature type="transmembrane region" description="Helical" evidence="5">
    <location>
        <begin position="330"/>
        <end position="348"/>
    </location>
</feature>
<evidence type="ECO:0000313" key="7">
    <source>
        <dbReference type="Proteomes" id="UP001526147"/>
    </source>
</evidence>
<dbReference type="PIRSF" id="PIRSF005690">
    <property type="entry name" value="GerBA"/>
    <property type="match status" value="1"/>
</dbReference>
<dbReference type="Proteomes" id="UP001526147">
    <property type="component" value="Unassembled WGS sequence"/>
</dbReference>
<name>A0ABT3DLT2_9BACI</name>
<organism evidence="6 7">
    <name type="scientific">Metabacillus halosaccharovorans</name>
    <dbReference type="NCBI Taxonomy" id="930124"/>
    <lineage>
        <taxon>Bacteria</taxon>
        <taxon>Bacillati</taxon>
        <taxon>Bacillota</taxon>
        <taxon>Bacilli</taxon>
        <taxon>Bacillales</taxon>
        <taxon>Bacillaceae</taxon>
        <taxon>Metabacillus</taxon>
    </lineage>
</organism>
<comment type="similarity">
    <text evidence="2 4">Belongs to the GerABKA family.</text>
</comment>
<evidence type="ECO:0000256" key="3">
    <source>
        <dbReference type="ARBA" id="ARBA00023136"/>
    </source>
</evidence>
<dbReference type="PANTHER" id="PTHR22550:SF5">
    <property type="entry name" value="LEUCINE ZIPPER PROTEIN 4"/>
    <property type="match status" value="1"/>
</dbReference>
<sequence length="483" mass="54472">MVKQELKDCLQENISNIKNTFHHTSDLIARKIKTDNKSSFEINVVYLDGIIDTDRIQEYVVKPLLEPFKTVEFNESLIDEMIERFIEAADVNTTNQYNDLIDAIVQGNTVILINGYQKGIIVPSAKWKERSLEESLGERSPRGPVVGLTEQMKTNINLIRSSIKTPDLCVEAMEFGTISKTAVSILFIEGTVDKGILMEVRKRLNGLKIKYLLNSKVVEDALEGKPKTFFNLVRTTVRIDGVTSSLYEGRVAIIVDGIPHAIVAPTLFMEMFQSPDEYHIKMGWFTNRLIRMIAFILAVYLPGVYVAIANFHKKDLPNNLSKALITKDELMPTFWEMLFLLFFIRILFDSSFRIPKSAVILLSLIGTIVVGETAVTAKLIHPVSLIIVGITAICSYLLANRGTLAAENILRFLFMIIAHFFGFSGMIIAATIQIIYMVSLKSIGVPFLSPVIPFKMKELKDIFIRADLQTLINSKNTYTEDED</sequence>
<comment type="caution">
    <text evidence="6">The sequence shown here is derived from an EMBL/GenBank/DDBJ whole genome shotgun (WGS) entry which is preliminary data.</text>
</comment>
<dbReference type="RefSeq" id="WP_264144215.1">
    <property type="nucleotide sequence ID" value="NZ_JAOYEY010000048.1"/>
</dbReference>
<evidence type="ECO:0000256" key="2">
    <source>
        <dbReference type="ARBA" id="ARBA00005278"/>
    </source>
</evidence>
<dbReference type="PANTHER" id="PTHR22550">
    <property type="entry name" value="SPORE GERMINATION PROTEIN"/>
    <property type="match status" value="1"/>
</dbReference>
<dbReference type="InterPro" id="IPR050768">
    <property type="entry name" value="UPF0353/GerABKA_families"/>
</dbReference>
<evidence type="ECO:0000256" key="4">
    <source>
        <dbReference type="PIRNR" id="PIRNR005690"/>
    </source>
</evidence>
<dbReference type="EMBL" id="JAOYEY010000048">
    <property type="protein sequence ID" value="MCV9888011.1"/>
    <property type="molecule type" value="Genomic_DNA"/>
</dbReference>